<dbReference type="RefSeq" id="XP_009228572.1">
    <property type="nucleotide sequence ID" value="XM_009230308.1"/>
</dbReference>
<reference evidence="5" key="2">
    <citation type="submission" date="2010-07" db="EMBL/GenBank/DDBJ databases">
        <authorList>
            <consortium name="The Broad Institute Genome Sequencing Platform"/>
            <consortium name="Broad Institute Genome Sequencing Center for Infectious Disease"/>
            <person name="Ma L.-J."/>
            <person name="Dead R."/>
            <person name="Young S."/>
            <person name="Zeng Q."/>
            <person name="Koehrsen M."/>
            <person name="Alvarado L."/>
            <person name="Berlin A."/>
            <person name="Chapman S.B."/>
            <person name="Chen Z."/>
            <person name="Freedman E."/>
            <person name="Gellesch M."/>
            <person name="Goldberg J."/>
            <person name="Griggs A."/>
            <person name="Gujja S."/>
            <person name="Heilman E.R."/>
            <person name="Heiman D."/>
            <person name="Hepburn T."/>
            <person name="Howarth C."/>
            <person name="Jen D."/>
            <person name="Larson L."/>
            <person name="Mehta T."/>
            <person name="Neiman D."/>
            <person name="Pearson M."/>
            <person name="Roberts A."/>
            <person name="Saif S."/>
            <person name="Shea T."/>
            <person name="Shenoy N."/>
            <person name="Sisk P."/>
            <person name="Stolte C."/>
            <person name="Sykes S."/>
            <person name="Walk T."/>
            <person name="White J."/>
            <person name="Yandava C."/>
            <person name="Haas B."/>
            <person name="Nusbaum C."/>
            <person name="Birren B."/>
        </authorList>
    </citation>
    <scope>NUCLEOTIDE SEQUENCE</scope>
    <source>
        <strain evidence="5">R3-111a-1</strain>
    </source>
</reference>
<dbReference type="PANTHER" id="PTHR21240:SF30">
    <property type="entry name" value="AMIDOHYDROLASE-RELATED DOMAIN-CONTAINING PROTEIN-RELATED"/>
    <property type="match status" value="1"/>
</dbReference>
<dbReference type="SUPFAM" id="SSF51556">
    <property type="entry name" value="Metallo-dependent hydrolases"/>
    <property type="match status" value="1"/>
</dbReference>
<accession>J3PFY6</accession>
<organism evidence="5">
    <name type="scientific">Gaeumannomyces tritici (strain R3-111a-1)</name>
    <name type="common">Wheat and barley take-all root rot fungus</name>
    <name type="synonym">Gaeumannomyces graminis var. tritici</name>
    <dbReference type="NCBI Taxonomy" id="644352"/>
    <lineage>
        <taxon>Eukaryota</taxon>
        <taxon>Fungi</taxon>
        <taxon>Dikarya</taxon>
        <taxon>Ascomycota</taxon>
        <taxon>Pezizomycotina</taxon>
        <taxon>Sordariomycetes</taxon>
        <taxon>Sordariomycetidae</taxon>
        <taxon>Magnaporthales</taxon>
        <taxon>Magnaporthaceae</taxon>
        <taxon>Gaeumannomyces</taxon>
    </lineage>
</organism>
<dbReference type="InterPro" id="IPR032465">
    <property type="entry name" value="ACMSD"/>
</dbReference>
<dbReference type="GeneID" id="20352869"/>
<dbReference type="GO" id="GO:0016831">
    <property type="term" value="F:carboxy-lyase activity"/>
    <property type="evidence" value="ECO:0007669"/>
    <property type="project" value="UniProtKB-KW"/>
</dbReference>
<protein>
    <recommendedName>
        <fullName evidence="4">Amidohydrolase-related domain-containing protein</fullName>
    </recommendedName>
</protein>
<evidence type="ECO:0000256" key="3">
    <source>
        <dbReference type="RuleBase" id="RU366045"/>
    </source>
</evidence>
<dbReference type="InterPro" id="IPR032466">
    <property type="entry name" value="Metal_Hydrolase"/>
</dbReference>
<dbReference type="GO" id="GO:0019748">
    <property type="term" value="P:secondary metabolic process"/>
    <property type="evidence" value="ECO:0007669"/>
    <property type="project" value="TreeGrafter"/>
</dbReference>
<evidence type="ECO:0000256" key="1">
    <source>
        <dbReference type="ARBA" id="ARBA00022793"/>
    </source>
</evidence>
<reference evidence="7" key="1">
    <citation type="submission" date="2010-07" db="EMBL/GenBank/DDBJ databases">
        <title>The genome sequence of Gaeumannomyces graminis var. tritici strain R3-111a-1.</title>
        <authorList>
            <consortium name="The Broad Institute Genome Sequencing Platform"/>
            <person name="Ma L.-J."/>
            <person name="Dead R."/>
            <person name="Young S."/>
            <person name="Zeng Q."/>
            <person name="Koehrsen M."/>
            <person name="Alvarado L."/>
            <person name="Berlin A."/>
            <person name="Chapman S.B."/>
            <person name="Chen Z."/>
            <person name="Freedman E."/>
            <person name="Gellesch M."/>
            <person name="Goldberg J."/>
            <person name="Griggs A."/>
            <person name="Gujja S."/>
            <person name="Heilman E.R."/>
            <person name="Heiman D."/>
            <person name="Hepburn T."/>
            <person name="Howarth C."/>
            <person name="Jen D."/>
            <person name="Larson L."/>
            <person name="Mehta T."/>
            <person name="Neiman D."/>
            <person name="Pearson M."/>
            <person name="Roberts A."/>
            <person name="Saif S."/>
            <person name="Shea T."/>
            <person name="Shenoy N."/>
            <person name="Sisk P."/>
            <person name="Stolte C."/>
            <person name="Sykes S."/>
            <person name="Walk T."/>
            <person name="White J."/>
            <person name="Yandava C."/>
            <person name="Haas B."/>
            <person name="Nusbaum C."/>
            <person name="Birren B."/>
        </authorList>
    </citation>
    <scope>NUCLEOTIDE SEQUENCE [LARGE SCALE GENOMIC DNA]</scope>
    <source>
        <strain evidence="7">R3-111a-1</strain>
    </source>
</reference>
<dbReference type="PANTHER" id="PTHR21240">
    <property type="entry name" value="2-AMINO-3-CARBOXYLMUCONATE-6-SEMIALDEHYDE DECARBOXYLASE"/>
    <property type="match status" value="1"/>
</dbReference>
<comment type="similarity">
    <text evidence="3">Belongs to the metallo-dependent hydrolases superfamily.</text>
</comment>
<dbReference type="VEuPathDB" id="FungiDB:GGTG_12411"/>
<proteinExistence type="inferred from homology"/>
<name>J3PFY6_GAET3</name>
<keyword evidence="1 3" id="KW-0210">Decarboxylase</keyword>
<evidence type="ECO:0000313" key="6">
    <source>
        <dbReference type="EnsemblFungi" id="EJT70238"/>
    </source>
</evidence>
<dbReference type="eggNOG" id="KOG4245">
    <property type="taxonomic scope" value="Eukaryota"/>
</dbReference>
<evidence type="ECO:0000313" key="5">
    <source>
        <dbReference type="EMBL" id="EJT70238.1"/>
    </source>
</evidence>
<evidence type="ECO:0000313" key="7">
    <source>
        <dbReference type="Proteomes" id="UP000006039"/>
    </source>
</evidence>
<reference evidence="6" key="4">
    <citation type="journal article" date="2015" name="G3 (Bethesda)">
        <title>Genome sequences of three phytopathogenic species of the Magnaporthaceae family of fungi.</title>
        <authorList>
            <person name="Okagaki L.H."/>
            <person name="Nunes C.C."/>
            <person name="Sailsbery J."/>
            <person name="Clay B."/>
            <person name="Brown D."/>
            <person name="John T."/>
            <person name="Oh Y."/>
            <person name="Young N."/>
            <person name="Fitzgerald M."/>
            <person name="Haas B.J."/>
            <person name="Zeng Q."/>
            <person name="Young S."/>
            <person name="Adiconis X."/>
            <person name="Fan L."/>
            <person name="Levin J.Z."/>
            <person name="Mitchell T.K."/>
            <person name="Okubara P.A."/>
            <person name="Farman M.L."/>
            <person name="Kohn L.M."/>
            <person name="Birren B."/>
            <person name="Ma L.-J."/>
            <person name="Dean R.A."/>
        </authorList>
    </citation>
    <scope>NUCLEOTIDE SEQUENCE</scope>
    <source>
        <strain evidence="6">R3-111a-1</strain>
    </source>
</reference>
<dbReference type="GO" id="GO:0016787">
    <property type="term" value="F:hydrolase activity"/>
    <property type="evidence" value="ECO:0007669"/>
    <property type="project" value="InterPro"/>
</dbReference>
<evidence type="ECO:0000256" key="2">
    <source>
        <dbReference type="ARBA" id="ARBA00023239"/>
    </source>
</evidence>
<dbReference type="EnsemblFungi" id="EJT70238">
    <property type="protein sequence ID" value="EJT70238"/>
    <property type="gene ID" value="GGTG_12411"/>
</dbReference>
<gene>
    <name evidence="6" type="primary">20352869</name>
    <name evidence="5" type="ORF">GGTG_12411</name>
</gene>
<dbReference type="OrthoDB" id="432010at2759"/>
<reference evidence="5" key="3">
    <citation type="submission" date="2010-09" db="EMBL/GenBank/DDBJ databases">
        <title>Annotation of Gaeumannomyces graminis var. tritici R3-111a-1.</title>
        <authorList>
            <consortium name="The Broad Institute Genome Sequencing Platform"/>
            <person name="Ma L.-J."/>
            <person name="Dead R."/>
            <person name="Young S.K."/>
            <person name="Zeng Q."/>
            <person name="Gargeya S."/>
            <person name="Fitzgerald M."/>
            <person name="Haas B."/>
            <person name="Abouelleil A."/>
            <person name="Alvarado L."/>
            <person name="Arachchi H.M."/>
            <person name="Berlin A."/>
            <person name="Brown A."/>
            <person name="Chapman S.B."/>
            <person name="Chen Z."/>
            <person name="Dunbar C."/>
            <person name="Freedman E."/>
            <person name="Gearin G."/>
            <person name="Gellesch M."/>
            <person name="Goldberg J."/>
            <person name="Griggs A."/>
            <person name="Gujja S."/>
            <person name="Heiman D."/>
            <person name="Howarth C."/>
            <person name="Larson L."/>
            <person name="Lui A."/>
            <person name="MacDonald P.J.P."/>
            <person name="Mehta T."/>
            <person name="Montmayeur A."/>
            <person name="Murphy C."/>
            <person name="Neiman D."/>
            <person name="Pearson M."/>
            <person name="Priest M."/>
            <person name="Roberts A."/>
            <person name="Saif S."/>
            <person name="Shea T."/>
            <person name="Shenoy N."/>
            <person name="Sisk P."/>
            <person name="Stolte C."/>
            <person name="Sykes S."/>
            <person name="Yandava C."/>
            <person name="Wortman J."/>
            <person name="Nusbaum C."/>
            <person name="Birren B."/>
        </authorList>
    </citation>
    <scope>NUCLEOTIDE SEQUENCE</scope>
    <source>
        <strain evidence="5">R3-111a-1</strain>
    </source>
</reference>
<reference evidence="6" key="5">
    <citation type="submission" date="2018-04" db="UniProtKB">
        <authorList>
            <consortium name="EnsemblFungi"/>
        </authorList>
    </citation>
    <scope>IDENTIFICATION</scope>
    <source>
        <strain evidence="6">R3-111a-1</strain>
    </source>
</reference>
<dbReference type="Proteomes" id="UP000006039">
    <property type="component" value="Unassembled WGS sequence"/>
</dbReference>
<evidence type="ECO:0000259" key="4">
    <source>
        <dbReference type="Pfam" id="PF04909"/>
    </source>
</evidence>
<feature type="domain" description="Amidohydrolase-related" evidence="4">
    <location>
        <begin position="39"/>
        <end position="310"/>
    </location>
</feature>
<dbReference type="AlphaFoldDB" id="J3PFY6"/>
<dbReference type="EMBL" id="GL385402">
    <property type="protein sequence ID" value="EJT70238.1"/>
    <property type="molecule type" value="Genomic_DNA"/>
</dbReference>
<sequence>MTSQPRSNVPFYTLEEHWVSPALLDAYHNDPTSKIDGISPPLGQLTEIAPVRLAAMDAGNVAVQVVSHATAGAGTMHMDAEVRAANDQLATRVAAHPDRLRGFCLLAMAHPAEAAAEPRRCVLSSAPLSTVTSSSTPPPGGKAAVFYDSPAYDVLWAAAVELDVPIYLHPAFPPEAAILAAGEGLYAPAASPSSGDGPSTLSYSNAVAIALGSSAWGWHSNAGLGFLKLFAAGIFDRFPTLQTVLGHMGEMVPYFLERAERRLAPHRPAGSATLREAYSRNVHVTVGGYFSLNALRMLLAVTDASRVMHSND</sequence>
<dbReference type="InterPro" id="IPR006680">
    <property type="entry name" value="Amidohydro-rel"/>
</dbReference>
<dbReference type="Pfam" id="PF04909">
    <property type="entry name" value="Amidohydro_2"/>
    <property type="match status" value="1"/>
</dbReference>
<keyword evidence="2 3" id="KW-0456">Lyase</keyword>
<dbReference type="Gene3D" id="3.20.20.140">
    <property type="entry name" value="Metal-dependent hydrolases"/>
    <property type="match status" value="1"/>
</dbReference>
<dbReference type="HOGENOM" id="CLU_039329_5_1_1"/>
<dbReference type="GO" id="GO:0005829">
    <property type="term" value="C:cytosol"/>
    <property type="evidence" value="ECO:0007669"/>
    <property type="project" value="TreeGrafter"/>
</dbReference>
<dbReference type="STRING" id="644352.J3PFY6"/>
<keyword evidence="7" id="KW-1185">Reference proteome</keyword>